<protein>
    <submittedName>
        <fullName evidence="2">MerR family transcriptional regulator</fullName>
    </submittedName>
</protein>
<dbReference type="Pfam" id="PF13411">
    <property type="entry name" value="MerR_1"/>
    <property type="match status" value="1"/>
</dbReference>
<dbReference type="GO" id="GO:0003677">
    <property type="term" value="F:DNA binding"/>
    <property type="evidence" value="ECO:0007669"/>
    <property type="project" value="InterPro"/>
</dbReference>
<dbReference type="Gene3D" id="1.10.1660.10">
    <property type="match status" value="1"/>
</dbReference>
<dbReference type="AlphaFoldDB" id="A0A9D2NUY9"/>
<accession>A0A9D2NUY9</accession>
<dbReference type="InterPro" id="IPR000551">
    <property type="entry name" value="MerR-type_HTH_dom"/>
</dbReference>
<dbReference type="EMBL" id="DWWK01000070">
    <property type="protein sequence ID" value="HJC38407.1"/>
    <property type="molecule type" value="Genomic_DNA"/>
</dbReference>
<dbReference type="SUPFAM" id="SSF46955">
    <property type="entry name" value="Putative DNA-binding domain"/>
    <property type="match status" value="1"/>
</dbReference>
<evidence type="ECO:0000313" key="3">
    <source>
        <dbReference type="Proteomes" id="UP000823894"/>
    </source>
</evidence>
<gene>
    <name evidence="2" type="ORF">H9757_05010</name>
</gene>
<organism evidence="2 3">
    <name type="scientific">Candidatus Mediterraneibacter faecigallinarum</name>
    <dbReference type="NCBI Taxonomy" id="2838669"/>
    <lineage>
        <taxon>Bacteria</taxon>
        <taxon>Bacillati</taxon>
        <taxon>Bacillota</taxon>
        <taxon>Clostridia</taxon>
        <taxon>Lachnospirales</taxon>
        <taxon>Lachnospiraceae</taxon>
        <taxon>Mediterraneibacter</taxon>
    </lineage>
</organism>
<evidence type="ECO:0000313" key="2">
    <source>
        <dbReference type="EMBL" id="HJC38407.1"/>
    </source>
</evidence>
<reference evidence="2" key="2">
    <citation type="submission" date="2021-04" db="EMBL/GenBank/DDBJ databases">
        <authorList>
            <person name="Gilroy R."/>
        </authorList>
    </citation>
    <scope>NUCLEOTIDE SEQUENCE</scope>
    <source>
        <strain evidence="2">ChiGjej1B1-1692</strain>
    </source>
</reference>
<evidence type="ECO:0000259" key="1">
    <source>
        <dbReference type="Pfam" id="PF13411"/>
    </source>
</evidence>
<feature type="domain" description="HTH merR-type" evidence="1">
    <location>
        <begin position="1"/>
        <end position="66"/>
    </location>
</feature>
<dbReference type="Proteomes" id="UP000823894">
    <property type="component" value="Unassembled WGS sequence"/>
</dbReference>
<dbReference type="InterPro" id="IPR009061">
    <property type="entry name" value="DNA-bd_dom_put_sf"/>
</dbReference>
<sequence>MTIQEIEKRFCIPAEKLERYEACGLITGIEREDGARDYSEDEISELGLICIFTEAGFTCGEIRQYFALGGTEDGNARQIRMLRKKRGELLERIHCEQKLLDKIDYIICEKRIVRQRIQ</sequence>
<name>A0A9D2NUY9_9FIRM</name>
<dbReference type="GO" id="GO:0006355">
    <property type="term" value="P:regulation of DNA-templated transcription"/>
    <property type="evidence" value="ECO:0007669"/>
    <property type="project" value="InterPro"/>
</dbReference>
<reference evidence="2" key="1">
    <citation type="journal article" date="2021" name="PeerJ">
        <title>Extensive microbial diversity within the chicken gut microbiome revealed by metagenomics and culture.</title>
        <authorList>
            <person name="Gilroy R."/>
            <person name="Ravi A."/>
            <person name="Getino M."/>
            <person name="Pursley I."/>
            <person name="Horton D.L."/>
            <person name="Alikhan N.F."/>
            <person name="Baker D."/>
            <person name="Gharbi K."/>
            <person name="Hall N."/>
            <person name="Watson M."/>
            <person name="Adriaenssens E.M."/>
            <person name="Foster-Nyarko E."/>
            <person name="Jarju S."/>
            <person name="Secka A."/>
            <person name="Antonio M."/>
            <person name="Oren A."/>
            <person name="Chaudhuri R.R."/>
            <person name="La Ragione R."/>
            <person name="Hildebrand F."/>
            <person name="Pallen M.J."/>
        </authorList>
    </citation>
    <scope>NUCLEOTIDE SEQUENCE</scope>
    <source>
        <strain evidence="2">ChiGjej1B1-1692</strain>
    </source>
</reference>
<comment type="caution">
    <text evidence="2">The sequence shown here is derived from an EMBL/GenBank/DDBJ whole genome shotgun (WGS) entry which is preliminary data.</text>
</comment>
<proteinExistence type="predicted"/>